<dbReference type="AlphaFoldDB" id="W5SXD5"/>
<dbReference type="HOGENOM" id="CLU_1280009_0_0_12"/>
<name>W5SXD5_9SPIR</name>
<feature type="non-terminal residue" evidence="1">
    <location>
        <position position="1"/>
    </location>
</feature>
<accession>W5SXD5</accession>
<sequence length="215" mass="24950">VVNGGPKDDRLFCSTRKMGLLHARTKFKSRYFSQGQHYIYLSLINDLEEGKVGAENNYFNYLVPLLDKSELTTNSTTRKTDCDDGGKPVYDSGEKKMLYDSIDEMYVFLYDLSYRLDLVIKDLHKEIIKHSVSTNPKFNSDVIVNIDNMLQQIIDKRTEFLDRAINVIKSVKDKDDQREIKDILDSLFVPPIMRKFSDFVDSKWREIVALIKSVS</sequence>
<dbReference type="EMBL" id="CP005779">
    <property type="protein sequence ID" value="AHH11839.1"/>
    <property type="molecule type" value="Genomic_DNA"/>
</dbReference>
<protein>
    <submittedName>
        <fullName evidence="1">Uncharacterized protein</fullName>
    </submittedName>
</protein>
<evidence type="ECO:0000313" key="1">
    <source>
        <dbReference type="EMBL" id="AHH11839.1"/>
    </source>
</evidence>
<keyword evidence="1" id="KW-0614">Plasmid</keyword>
<organism evidence="1">
    <name type="scientific">Borrelia coriaceae ATCC 43381</name>
    <dbReference type="NCBI Taxonomy" id="1408429"/>
    <lineage>
        <taxon>Bacteria</taxon>
        <taxon>Pseudomonadati</taxon>
        <taxon>Spirochaetota</taxon>
        <taxon>Spirochaetia</taxon>
        <taxon>Spirochaetales</taxon>
        <taxon>Borreliaceae</taxon>
        <taxon>Borrelia</taxon>
    </lineage>
</organism>
<reference evidence="1" key="1">
    <citation type="submission" date="2013-04" db="EMBL/GenBank/DDBJ databases">
        <title>Comparative Genomics of Relapsing Fever Spirochetes.</title>
        <authorList>
            <person name="Schwan T.G."/>
            <person name="Raffel S.J."/>
            <person name="Porcella S.F."/>
            <person name="Martens C.A."/>
            <person name="Bruno D.P."/>
            <person name="Ricklefs S.M."/>
            <person name="Barbian K.B."/>
        </authorList>
    </citation>
    <scope>NUCLEOTIDE SEQUENCE</scope>
    <source>
        <strain evidence="1">Co53</strain>
        <plasmid evidence="1">unnamed</plasmid>
    </source>
</reference>
<geneLocation type="plasmid" evidence="1">
    <name>unnamed</name>
</geneLocation>
<proteinExistence type="predicted"/>
<dbReference type="RefSeq" id="WP_206742082.1">
    <property type="nucleotide sequence ID" value="NZ_CP005779.1"/>
</dbReference>
<gene>
    <name evidence="1" type="ORF">BCO_0122300</name>
</gene>